<feature type="domain" description="Reverse transcriptase zinc-binding" evidence="1">
    <location>
        <begin position="307"/>
        <end position="391"/>
    </location>
</feature>
<comment type="caution">
    <text evidence="2">The sequence shown here is derived from an EMBL/GenBank/DDBJ whole genome shotgun (WGS) entry which is preliminary data.</text>
</comment>
<feature type="non-terminal residue" evidence="2">
    <location>
        <position position="1"/>
    </location>
</feature>
<keyword evidence="3" id="KW-1185">Reference proteome</keyword>
<evidence type="ECO:0000313" key="2">
    <source>
        <dbReference type="EMBL" id="GAV73258.1"/>
    </source>
</evidence>
<dbReference type="InParanoid" id="A0A1Q3BZJ3"/>
<organism evidence="2 3">
    <name type="scientific">Cephalotus follicularis</name>
    <name type="common">Albany pitcher plant</name>
    <dbReference type="NCBI Taxonomy" id="3775"/>
    <lineage>
        <taxon>Eukaryota</taxon>
        <taxon>Viridiplantae</taxon>
        <taxon>Streptophyta</taxon>
        <taxon>Embryophyta</taxon>
        <taxon>Tracheophyta</taxon>
        <taxon>Spermatophyta</taxon>
        <taxon>Magnoliopsida</taxon>
        <taxon>eudicotyledons</taxon>
        <taxon>Gunneridae</taxon>
        <taxon>Pentapetalae</taxon>
        <taxon>rosids</taxon>
        <taxon>fabids</taxon>
        <taxon>Oxalidales</taxon>
        <taxon>Cephalotaceae</taxon>
        <taxon>Cephalotus</taxon>
    </lineage>
</organism>
<reference evidence="3" key="1">
    <citation type="submission" date="2016-04" db="EMBL/GenBank/DDBJ databases">
        <title>Cephalotus genome sequencing.</title>
        <authorList>
            <person name="Fukushima K."/>
            <person name="Hasebe M."/>
            <person name="Fang X."/>
        </authorList>
    </citation>
    <scope>NUCLEOTIDE SEQUENCE [LARGE SCALE GENOMIC DNA]</scope>
    <source>
        <strain evidence="3">cv. St1</strain>
    </source>
</reference>
<name>A0A1Q3BZJ3_CEPFO</name>
<protein>
    <submittedName>
        <fullName evidence="2">Zf-RVT domain-containing protein</fullName>
    </submittedName>
</protein>
<dbReference type="OrthoDB" id="416119at2759"/>
<dbReference type="InterPro" id="IPR026960">
    <property type="entry name" value="RVT-Znf"/>
</dbReference>
<dbReference type="FunCoup" id="A0A1Q3BZJ3">
    <property type="interactions" value="3"/>
</dbReference>
<gene>
    <name evidence="2" type="ORF">CFOL_v3_16744</name>
</gene>
<dbReference type="EMBL" id="BDDD01001092">
    <property type="protein sequence ID" value="GAV73258.1"/>
    <property type="molecule type" value="Genomic_DNA"/>
</dbReference>
<evidence type="ECO:0000313" key="3">
    <source>
        <dbReference type="Proteomes" id="UP000187406"/>
    </source>
</evidence>
<proteinExistence type="predicted"/>
<sequence>LNLFFEASGLAISKMKSSIFFCNTNSGTRRVIIRTTQFQEDTLPIKYLGLPLITKRLSKHDCAPFIERILARANSRVSKSLSYAGRLQLIKFTLASMQVFWCSSFMLPASVIKECERILRRFLWGGSSNAVKQSLVKWAKVCTPCQEGGLGVKNLTTWNTTLLLKQVWNLLIDHSLWMQWCKMYLIRKHSFWILPIRGLHSWAWRQILNLRSTALMHLLYVICRGNEFSLWYDPWFHVASIHALYGHGVIHDAGMVGNEKGQDAIVSNQWCWPETTWELREIKQSVRDIPITNSPDKIFWGSIGQVFSTHKAWQAIRPQYAKVNWFHLVWHPNRIPKQAFCLCLSILGAHRTRNKLMPLGIVDTDECVFNCGDKENVAHLFFACPYSSYIWSRVLNLCSIYKYPLPWLEEIQWMVEHSKGKQLLHRLRKVAFGAAIYHI</sequence>
<dbReference type="PANTHER" id="PTHR33116:SF78">
    <property type="entry name" value="OS12G0587133 PROTEIN"/>
    <property type="match status" value="1"/>
</dbReference>
<dbReference type="Proteomes" id="UP000187406">
    <property type="component" value="Unassembled WGS sequence"/>
</dbReference>
<dbReference type="PANTHER" id="PTHR33116">
    <property type="entry name" value="REVERSE TRANSCRIPTASE ZINC-BINDING DOMAIN-CONTAINING PROTEIN-RELATED-RELATED"/>
    <property type="match status" value="1"/>
</dbReference>
<accession>A0A1Q3BZJ3</accession>
<dbReference type="AlphaFoldDB" id="A0A1Q3BZJ3"/>
<dbReference type="STRING" id="3775.A0A1Q3BZJ3"/>
<evidence type="ECO:0000259" key="1">
    <source>
        <dbReference type="Pfam" id="PF13966"/>
    </source>
</evidence>
<dbReference type="Pfam" id="PF13966">
    <property type="entry name" value="zf-RVT"/>
    <property type="match status" value="1"/>
</dbReference>